<comment type="caution">
    <text evidence="2">The sequence shown here is derived from an EMBL/GenBank/DDBJ whole genome shotgun (WGS) entry which is preliminary data.</text>
</comment>
<name>A0AAP0R3Q8_LIQFO</name>
<dbReference type="AlphaFoldDB" id="A0AAP0R3Q8"/>
<reference evidence="2 3" key="1">
    <citation type="journal article" date="2024" name="Plant J.">
        <title>Genome sequences and population genomics reveal climatic adaptation and genomic divergence between two closely related sweetgum species.</title>
        <authorList>
            <person name="Xu W.Q."/>
            <person name="Ren C.Q."/>
            <person name="Zhang X.Y."/>
            <person name="Comes H.P."/>
            <person name="Liu X.H."/>
            <person name="Li Y.G."/>
            <person name="Kettle C.J."/>
            <person name="Jalonen R."/>
            <person name="Gaisberger H."/>
            <person name="Ma Y.Z."/>
            <person name="Qiu Y.X."/>
        </authorList>
    </citation>
    <scope>NUCLEOTIDE SEQUENCE [LARGE SCALE GENOMIC DNA]</scope>
    <source>
        <strain evidence="2">Hangzhou</strain>
    </source>
</reference>
<feature type="compositionally biased region" description="Acidic residues" evidence="1">
    <location>
        <begin position="165"/>
        <end position="215"/>
    </location>
</feature>
<evidence type="ECO:0000313" key="2">
    <source>
        <dbReference type="EMBL" id="KAK9267299.1"/>
    </source>
</evidence>
<feature type="compositionally biased region" description="Basic and acidic residues" evidence="1">
    <location>
        <begin position="223"/>
        <end position="237"/>
    </location>
</feature>
<feature type="region of interest" description="Disordered" evidence="1">
    <location>
        <begin position="164"/>
        <end position="265"/>
    </location>
</feature>
<accession>A0AAP0R3Q8</accession>
<evidence type="ECO:0000256" key="1">
    <source>
        <dbReference type="SAM" id="MobiDB-lite"/>
    </source>
</evidence>
<dbReference type="EMBL" id="JBBPBK010000016">
    <property type="protein sequence ID" value="KAK9267299.1"/>
    <property type="molecule type" value="Genomic_DNA"/>
</dbReference>
<sequence length="265" mass="30179">MWVRFRCQCFGRIPVRLVCEMVTDLSFFKFPRITIGPLAFTRTSETVRSVRFCRRPSQTPVSLRRLLMQVKERREEMSSMGKWTGEMGQLMNWRSRRVERDLRAGMDNETSSEQLRRRREMRWRKGLEESQRVALWRTGGLEQGSLEVGMFRDWRALSCLGSRVDEEEVEGGEGEVVGDGDSGDLVGDGEEGEGGEDIGDGDGSDSVGDGDEGDLVGEMGSAGEREEVRVVERERRESRVRRRNGGGGGFIAAVRRDREREWSED</sequence>
<keyword evidence="3" id="KW-1185">Reference proteome</keyword>
<proteinExistence type="predicted"/>
<gene>
    <name evidence="2" type="ORF">L1049_009722</name>
</gene>
<protein>
    <submittedName>
        <fullName evidence="2">Uncharacterized protein</fullName>
    </submittedName>
</protein>
<evidence type="ECO:0000313" key="3">
    <source>
        <dbReference type="Proteomes" id="UP001415857"/>
    </source>
</evidence>
<feature type="compositionally biased region" description="Basic and acidic residues" evidence="1">
    <location>
        <begin position="254"/>
        <end position="265"/>
    </location>
</feature>
<organism evidence="2 3">
    <name type="scientific">Liquidambar formosana</name>
    <name type="common">Formosan gum</name>
    <dbReference type="NCBI Taxonomy" id="63359"/>
    <lineage>
        <taxon>Eukaryota</taxon>
        <taxon>Viridiplantae</taxon>
        <taxon>Streptophyta</taxon>
        <taxon>Embryophyta</taxon>
        <taxon>Tracheophyta</taxon>
        <taxon>Spermatophyta</taxon>
        <taxon>Magnoliopsida</taxon>
        <taxon>eudicotyledons</taxon>
        <taxon>Gunneridae</taxon>
        <taxon>Pentapetalae</taxon>
        <taxon>Saxifragales</taxon>
        <taxon>Altingiaceae</taxon>
        <taxon>Liquidambar</taxon>
    </lineage>
</organism>
<dbReference type="Proteomes" id="UP001415857">
    <property type="component" value="Unassembled WGS sequence"/>
</dbReference>